<accession>A0A9P5PM37</accession>
<dbReference type="Proteomes" id="UP000772434">
    <property type="component" value="Unassembled WGS sequence"/>
</dbReference>
<gene>
    <name evidence="1" type="ORF">BDP27DRAFT_1331605</name>
</gene>
<keyword evidence="2" id="KW-1185">Reference proteome</keyword>
<proteinExistence type="predicted"/>
<name>A0A9P5PM37_9AGAR</name>
<dbReference type="AlphaFoldDB" id="A0A9P5PM37"/>
<dbReference type="OrthoDB" id="3067340at2759"/>
<comment type="caution">
    <text evidence="1">The sequence shown here is derived from an EMBL/GenBank/DDBJ whole genome shotgun (WGS) entry which is preliminary data.</text>
</comment>
<evidence type="ECO:0000313" key="1">
    <source>
        <dbReference type="EMBL" id="KAF9065677.1"/>
    </source>
</evidence>
<organism evidence="1 2">
    <name type="scientific">Rhodocollybia butyracea</name>
    <dbReference type="NCBI Taxonomy" id="206335"/>
    <lineage>
        <taxon>Eukaryota</taxon>
        <taxon>Fungi</taxon>
        <taxon>Dikarya</taxon>
        <taxon>Basidiomycota</taxon>
        <taxon>Agaricomycotina</taxon>
        <taxon>Agaricomycetes</taxon>
        <taxon>Agaricomycetidae</taxon>
        <taxon>Agaricales</taxon>
        <taxon>Marasmiineae</taxon>
        <taxon>Omphalotaceae</taxon>
        <taxon>Rhodocollybia</taxon>
    </lineage>
</organism>
<sequence length="119" mass="14027">MYNKPGLEKSYPANFILAYHSTVVMNFWNGKHLYCMWPNLTFKGLYVRNLEELTPKLVDALEKYQERGFLDKYDPHGLRAIYGATPHYIQDDLGEVRHEMHQLKVSDIPGPRWRMLAEV</sequence>
<reference evidence="1" key="1">
    <citation type="submission" date="2020-11" db="EMBL/GenBank/DDBJ databases">
        <authorList>
            <consortium name="DOE Joint Genome Institute"/>
            <person name="Ahrendt S."/>
            <person name="Riley R."/>
            <person name="Andreopoulos W."/>
            <person name="Labutti K."/>
            <person name="Pangilinan J."/>
            <person name="Ruiz-Duenas F.J."/>
            <person name="Barrasa J.M."/>
            <person name="Sanchez-Garcia M."/>
            <person name="Camarero S."/>
            <person name="Miyauchi S."/>
            <person name="Serrano A."/>
            <person name="Linde D."/>
            <person name="Babiker R."/>
            <person name="Drula E."/>
            <person name="Ayuso-Fernandez I."/>
            <person name="Pacheco R."/>
            <person name="Padilla G."/>
            <person name="Ferreira P."/>
            <person name="Barriuso J."/>
            <person name="Kellner H."/>
            <person name="Castanera R."/>
            <person name="Alfaro M."/>
            <person name="Ramirez L."/>
            <person name="Pisabarro A.G."/>
            <person name="Kuo A."/>
            <person name="Tritt A."/>
            <person name="Lipzen A."/>
            <person name="He G."/>
            <person name="Yan M."/>
            <person name="Ng V."/>
            <person name="Cullen D."/>
            <person name="Martin F."/>
            <person name="Rosso M.-N."/>
            <person name="Henrissat B."/>
            <person name="Hibbett D."/>
            <person name="Martinez A.T."/>
            <person name="Grigoriev I.V."/>
        </authorList>
    </citation>
    <scope>NUCLEOTIDE SEQUENCE</scope>
    <source>
        <strain evidence="1">AH 40177</strain>
    </source>
</reference>
<dbReference type="EMBL" id="JADNRY010000099">
    <property type="protein sequence ID" value="KAF9065677.1"/>
    <property type="molecule type" value="Genomic_DNA"/>
</dbReference>
<protein>
    <submittedName>
        <fullName evidence="1">Uncharacterized protein</fullName>
    </submittedName>
</protein>
<evidence type="ECO:0000313" key="2">
    <source>
        <dbReference type="Proteomes" id="UP000772434"/>
    </source>
</evidence>